<sequence>MLRWCRLHHVWDVLVVPGARRRWSFQREVPDGSALLVEVRLLNNGRAHAGWRIRGPFWVSGSVGGDRENWVLGVGRGDFDSIQIARRHTPAVQDPVFLWIKEKVLKKEVRKSKTIIMLMELEEELDDKEKP</sequence>
<dbReference type="AlphaFoldDB" id="A0A843ULG3"/>
<protein>
    <submittedName>
        <fullName evidence="1">Uncharacterized protein</fullName>
    </submittedName>
</protein>
<dbReference type="Proteomes" id="UP000652761">
    <property type="component" value="Unassembled WGS sequence"/>
</dbReference>
<evidence type="ECO:0000313" key="2">
    <source>
        <dbReference type="Proteomes" id="UP000652761"/>
    </source>
</evidence>
<evidence type="ECO:0000313" key="1">
    <source>
        <dbReference type="EMBL" id="MQL84315.1"/>
    </source>
</evidence>
<dbReference type="EMBL" id="NMUH01000753">
    <property type="protein sequence ID" value="MQL84315.1"/>
    <property type="molecule type" value="Genomic_DNA"/>
</dbReference>
<proteinExistence type="predicted"/>
<name>A0A843ULG3_COLES</name>
<comment type="caution">
    <text evidence="1">The sequence shown here is derived from an EMBL/GenBank/DDBJ whole genome shotgun (WGS) entry which is preliminary data.</text>
</comment>
<feature type="non-terminal residue" evidence="1">
    <location>
        <position position="1"/>
    </location>
</feature>
<keyword evidence="2" id="KW-1185">Reference proteome</keyword>
<accession>A0A843ULG3</accession>
<gene>
    <name evidence="1" type="ORF">Taro_016813</name>
</gene>
<reference evidence="1" key="1">
    <citation type="submission" date="2017-07" db="EMBL/GenBank/DDBJ databases">
        <title>Taro Niue Genome Assembly and Annotation.</title>
        <authorList>
            <person name="Atibalentja N."/>
            <person name="Keating K."/>
            <person name="Fields C.J."/>
        </authorList>
    </citation>
    <scope>NUCLEOTIDE SEQUENCE</scope>
    <source>
        <strain evidence="1">Niue_2</strain>
        <tissue evidence="1">Leaf</tissue>
    </source>
</reference>
<organism evidence="1 2">
    <name type="scientific">Colocasia esculenta</name>
    <name type="common">Wild taro</name>
    <name type="synonym">Arum esculentum</name>
    <dbReference type="NCBI Taxonomy" id="4460"/>
    <lineage>
        <taxon>Eukaryota</taxon>
        <taxon>Viridiplantae</taxon>
        <taxon>Streptophyta</taxon>
        <taxon>Embryophyta</taxon>
        <taxon>Tracheophyta</taxon>
        <taxon>Spermatophyta</taxon>
        <taxon>Magnoliopsida</taxon>
        <taxon>Liliopsida</taxon>
        <taxon>Araceae</taxon>
        <taxon>Aroideae</taxon>
        <taxon>Colocasieae</taxon>
        <taxon>Colocasia</taxon>
    </lineage>
</organism>